<reference evidence="1 2" key="1">
    <citation type="journal article" date="2019" name="Nat. Ecol. Evol.">
        <title>Megaphylogeny resolves global patterns of mushroom evolution.</title>
        <authorList>
            <person name="Varga T."/>
            <person name="Krizsan K."/>
            <person name="Foldi C."/>
            <person name="Dima B."/>
            <person name="Sanchez-Garcia M."/>
            <person name="Sanchez-Ramirez S."/>
            <person name="Szollosi G.J."/>
            <person name="Szarkandi J.G."/>
            <person name="Papp V."/>
            <person name="Albert L."/>
            <person name="Andreopoulos W."/>
            <person name="Angelini C."/>
            <person name="Antonin V."/>
            <person name="Barry K.W."/>
            <person name="Bougher N.L."/>
            <person name="Buchanan P."/>
            <person name="Buyck B."/>
            <person name="Bense V."/>
            <person name="Catcheside P."/>
            <person name="Chovatia M."/>
            <person name="Cooper J."/>
            <person name="Damon W."/>
            <person name="Desjardin D."/>
            <person name="Finy P."/>
            <person name="Geml J."/>
            <person name="Haridas S."/>
            <person name="Hughes K."/>
            <person name="Justo A."/>
            <person name="Karasinski D."/>
            <person name="Kautmanova I."/>
            <person name="Kiss B."/>
            <person name="Kocsube S."/>
            <person name="Kotiranta H."/>
            <person name="LaButti K.M."/>
            <person name="Lechner B.E."/>
            <person name="Liimatainen K."/>
            <person name="Lipzen A."/>
            <person name="Lukacs Z."/>
            <person name="Mihaltcheva S."/>
            <person name="Morgado L.N."/>
            <person name="Niskanen T."/>
            <person name="Noordeloos M.E."/>
            <person name="Ohm R.A."/>
            <person name="Ortiz-Santana B."/>
            <person name="Ovrebo C."/>
            <person name="Racz N."/>
            <person name="Riley R."/>
            <person name="Savchenko A."/>
            <person name="Shiryaev A."/>
            <person name="Soop K."/>
            <person name="Spirin V."/>
            <person name="Szebenyi C."/>
            <person name="Tomsovsky M."/>
            <person name="Tulloss R.E."/>
            <person name="Uehling J."/>
            <person name="Grigoriev I.V."/>
            <person name="Vagvolgyi C."/>
            <person name="Papp T."/>
            <person name="Martin F.M."/>
            <person name="Miettinen O."/>
            <person name="Hibbett D.S."/>
            <person name="Nagy L.G."/>
        </authorList>
    </citation>
    <scope>NUCLEOTIDE SEQUENCE [LARGE SCALE GENOMIC DNA]</scope>
    <source>
        <strain evidence="1 2">NL-1719</strain>
    </source>
</reference>
<evidence type="ECO:0000313" key="1">
    <source>
        <dbReference type="EMBL" id="TFK61277.1"/>
    </source>
</evidence>
<feature type="non-terminal residue" evidence="1">
    <location>
        <position position="1"/>
    </location>
</feature>
<keyword evidence="2" id="KW-1185">Reference proteome</keyword>
<organism evidence="1 2">
    <name type="scientific">Pluteus cervinus</name>
    <dbReference type="NCBI Taxonomy" id="181527"/>
    <lineage>
        <taxon>Eukaryota</taxon>
        <taxon>Fungi</taxon>
        <taxon>Dikarya</taxon>
        <taxon>Basidiomycota</taxon>
        <taxon>Agaricomycotina</taxon>
        <taxon>Agaricomycetes</taxon>
        <taxon>Agaricomycetidae</taxon>
        <taxon>Agaricales</taxon>
        <taxon>Pluteineae</taxon>
        <taxon>Pluteaceae</taxon>
        <taxon>Pluteus</taxon>
    </lineage>
</organism>
<dbReference type="Proteomes" id="UP000308600">
    <property type="component" value="Unassembled WGS sequence"/>
</dbReference>
<gene>
    <name evidence="1" type="ORF">BDN72DRAFT_732826</name>
</gene>
<sequence length="59" mass="7028">TISNSGWLIYKNKHILWLPPHYRTGFLGKQILVISQDPLQQRIVVDWSRFAYEDNWVSV</sequence>
<proteinExistence type="predicted"/>
<accession>A0ACD3A6F4</accession>
<feature type="non-terminal residue" evidence="1">
    <location>
        <position position="59"/>
    </location>
</feature>
<dbReference type="EMBL" id="ML208676">
    <property type="protein sequence ID" value="TFK61277.1"/>
    <property type="molecule type" value="Genomic_DNA"/>
</dbReference>
<evidence type="ECO:0000313" key="2">
    <source>
        <dbReference type="Proteomes" id="UP000308600"/>
    </source>
</evidence>
<protein>
    <submittedName>
        <fullName evidence="1">Uncharacterized protein</fullName>
    </submittedName>
</protein>
<name>A0ACD3A6F4_9AGAR</name>